<protein>
    <submittedName>
        <fullName evidence="1">Uncharacterized protein</fullName>
    </submittedName>
</protein>
<evidence type="ECO:0000313" key="1">
    <source>
        <dbReference type="EMBL" id="HGH61452.1"/>
    </source>
</evidence>
<gene>
    <name evidence="1" type="ORF">ENV54_09165</name>
</gene>
<proteinExistence type="predicted"/>
<accession>A0A7C4EUP8</accession>
<dbReference type="EMBL" id="DTGT01000289">
    <property type="protein sequence ID" value="HGH61452.1"/>
    <property type="molecule type" value="Genomic_DNA"/>
</dbReference>
<sequence length="77" mass="9035">MADRLLDFDEASLAALQEKYLKKVSDFTPTREWERAVIVYFMINSVRVKNKIFNERLAEKYGKDTPAIVRNLLKVVK</sequence>
<dbReference type="AlphaFoldDB" id="A0A7C4EUP8"/>
<reference evidence="1" key="1">
    <citation type="journal article" date="2020" name="mSystems">
        <title>Genome- and Community-Level Interaction Insights into Carbon Utilization and Element Cycling Functions of Hydrothermarchaeota in Hydrothermal Sediment.</title>
        <authorList>
            <person name="Zhou Z."/>
            <person name="Liu Y."/>
            <person name="Xu W."/>
            <person name="Pan J."/>
            <person name="Luo Z.H."/>
            <person name="Li M."/>
        </authorList>
    </citation>
    <scope>NUCLEOTIDE SEQUENCE [LARGE SCALE GENOMIC DNA]</scope>
    <source>
        <strain evidence="1">SpSt-769</strain>
    </source>
</reference>
<comment type="caution">
    <text evidence="1">The sequence shown here is derived from an EMBL/GenBank/DDBJ whole genome shotgun (WGS) entry which is preliminary data.</text>
</comment>
<name>A0A7C4EUP8_9BACT</name>
<organism evidence="1">
    <name type="scientific">Desulfomonile tiedjei</name>
    <dbReference type="NCBI Taxonomy" id="2358"/>
    <lineage>
        <taxon>Bacteria</taxon>
        <taxon>Pseudomonadati</taxon>
        <taxon>Thermodesulfobacteriota</taxon>
        <taxon>Desulfomonilia</taxon>
        <taxon>Desulfomonilales</taxon>
        <taxon>Desulfomonilaceae</taxon>
        <taxon>Desulfomonile</taxon>
    </lineage>
</organism>